<keyword evidence="3" id="KW-1185">Reference proteome</keyword>
<comment type="caution">
    <text evidence="2">The sequence shown here is derived from an EMBL/GenBank/DDBJ whole genome shotgun (WGS) entry which is preliminary data.</text>
</comment>
<dbReference type="EMBL" id="JAMDLY010000021">
    <property type="protein sequence ID" value="MCY9532615.1"/>
    <property type="molecule type" value="Genomic_DNA"/>
</dbReference>
<evidence type="ECO:0000313" key="2">
    <source>
        <dbReference type="EMBL" id="MCY9532615.1"/>
    </source>
</evidence>
<protein>
    <submittedName>
        <fullName evidence="2">Uncharacterized protein</fullName>
    </submittedName>
</protein>
<feature type="region of interest" description="Disordered" evidence="1">
    <location>
        <begin position="1"/>
        <end position="27"/>
    </location>
</feature>
<accession>A0ABT4EG69</accession>
<name>A0ABT4EG69_PAEAL</name>
<organism evidence="2 3">
    <name type="scientific">Paenibacillus alvei</name>
    <name type="common">Bacillus alvei</name>
    <dbReference type="NCBI Taxonomy" id="44250"/>
    <lineage>
        <taxon>Bacteria</taxon>
        <taxon>Bacillati</taxon>
        <taxon>Bacillota</taxon>
        <taxon>Bacilli</taxon>
        <taxon>Bacillales</taxon>
        <taxon>Paenibacillaceae</taxon>
        <taxon>Paenibacillus</taxon>
    </lineage>
</organism>
<dbReference type="RefSeq" id="WP_021253012.1">
    <property type="nucleotide sequence ID" value="NZ_JAMDLY010000021.1"/>
</dbReference>
<dbReference type="Proteomes" id="UP001527090">
    <property type="component" value="Unassembled WGS sequence"/>
</dbReference>
<sequence>MPFQRAGIAGNRYGHSSEHGPGGTDGERVIELREAGSTVSCWRIIPVNECLIGYIPVTMKPPVDMYAGGKLGGTT</sequence>
<gene>
    <name evidence="2" type="ORF">M5X04_25240</name>
</gene>
<reference evidence="2 3" key="1">
    <citation type="submission" date="2022-05" db="EMBL/GenBank/DDBJ databases">
        <title>Genome Sequencing of Bee-Associated Microbes.</title>
        <authorList>
            <person name="Dunlap C."/>
        </authorList>
    </citation>
    <scope>NUCLEOTIDE SEQUENCE [LARGE SCALE GENOMIC DNA]</scope>
    <source>
        <strain evidence="2 3">NRRL NRS-750</strain>
    </source>
</reference>
<evidence type="ECO:0000313" key="3">
    <source>
        <dbReference type="Proteomes" id="UP001527090"/>
    </source>
</evidence>
<proteinExistence type="predicted"/>
<evidence type="ECO:0000256" key="1">
    <source>
        <dbReference type="SAM" id="MobiDB-lite"/>
    </source>
</evidence>